<dbReference type="SUPFAM" id="SSF48008">
    <property type="entry name" value="GntR ligand-binding domain-like"/>
    <property type="match status" value="1"/>
</dbReference>
<dbReference type="EMBL" id="JADKPO010000001">
    <property type="protein sequence ID" value="MBF4766216.1"/>
    <property type="molecule type" value="Genomic_DNA"/>
</dbReference>
<dbReference type="InterPro" id="IPR008920">
    <property type="entry name" value="TF_FadR/GntR_C"/>
</dbReference>
<dbReference type="AlphaFoldDB" id="A0A930VIF7"/>
<dbReference type="PRINTS" id="PR00035">
    <property type="entry name" value="HTHGNTR"/>
</dbReference>
<dbReference type="Pfam" id="PF00392">
    <property type="entry name" value="GntR"/>
    <property type="match status" value="1"/>
</dbReference>
<dbReference type="Gene3D" id="1.10.10.10">
    <property type="entry name" value="Winged helix-like DNA-binding domain superfamily/Winged helix DNA-binding domain"/>
    <property type="match status" value="1"/>
</dbReference>
<evidence type="ECO:0000313" key="5">
    <source>
        <dbReference type="EMBL" id="MBF4766216.1"/>
    </source>
</evidence>
<dbReference type="Gene3D" id="1.20.120.530">
    <property type="entry name" value="GntR ligand-binding domain-like"/>
    <property type="match status" value="1"/>
</dbReference>
<dbReference type="InterPro" id="IPR036388">
    <property type="entry name" value="WH-like_DNA-bd_sf"/>
</dbReference>
<keyword evidence="3" id="KW-0804">Transcription</keyword>
<dbReference type="Pfam" id="PF07729">
    <property type="entry name" value="FCD"/>
    <property type="match status" value="1"/>
</dbReference>
<dbReference type="SUPFAM" id="SSF46785">
    <property type="entry name" value="Winged helix' DNA-binding domain"/>
    <property type="match status" value="1"/>
</dbReference>
<proteinExistence type="predicted"/>
<evidence type="ECO:0000256" key="2">
    <source>
        <dbReference type="ARBA" id="ARBA00023125"/>
    </source>
</evidence>
<gene>
    <name evidence="5" type="ORF">ISU10_00360</name>
</gene>
<dbReference type="InterPro" id="IPR011711">
    <property type="entry name" value="GntR_C"/>
</dbReference>
<organism evidence="5 6">
    <name type="scientific">Nocardioides agariphilus</name>
    <dbReference type="NCBI Taxonomy" id="433664"/>
    <lineage>
        <taxon>Bacteria</taxon>
        <taxon>Bacillati</taxon>
        <taxon>Actinomycetota</taxon>
        <taxon>Actinomycetes</taxon>
        <taxon>Propionibacteriales</taxon>
        <taxon>Nocardioidaceae</taxon>
        <taxon>Nocardioides</taxon>
    </lineage>
</organism>
<evidence type="ECO:0000259" key="4">
    <source>
        <dbReference type="PROSITE" id="PS50949"/>
    </source>
</evidence>
<dbReference type="PANTHER" id="PTHR43537">
    <property type="entry name" value="TRANSCRIPTIONAL REGULATOR, GNTR FAMILY"/>
    <property type="match status" value="1"/>
</dbReference>
<evidence type="ECO:0000256" key="1">
    <source>
        <dbReference type="ARBA" id="ARBA00023015"/>
    </source>
</evidence>
<dbReference type="SMART" id="SM00345">
    <property type="entry name" value="HTH_GNTR"/>
    <property type="match status" value="1"/>
</dbReference>
<dbReference type="Proteomes" id="UP000660668">
    <property type="component" value="Unassembled WGS sequence"/>
</dbReference>
<dbReference type="InterPro" id="IPR000524">
    <property type="entry name" value="Tscrpt_reg_HTH_GntR"/>
</dbReference>
<comment type="caution">
    <text evidence="5">The sequence shown here is derived from an EMBL/GenBank/DDBJ whole genome shotgun (WGS) entry which is preliminary data.</text>
</comment>
<dbReference type="RefSeq" id="WP_194694375.1">
    <property type="nucleotide sequence ID" value="NZ_JADKPO010000001.1"/>
</dbReference>
<feature type="domain" description="HTH gntR-type" evidence="4">
    <location>
        <begin position="32"/>
        <end position="102"/>
    </location>
</feature>
<sequence>MTVGQNNPDEIEQPIDGALGEQASGLPVARVRPAYEQVAEQLRSLIMSADLKPGSRLPSEAELATMFGVGRTTIREGLRTLTSQQLLTTTRGVTGGTFVVTPDADNISKYLETSIGLLTGTSRLTIGELLEARVCLELPATRMATRRLTPENTDTLRATVEIGSGAKTNMEHSRFHTAILEVAGNRMLEVMAKPIFDVLRTRLNRSAAPEDFWRQTSVEHAGIYQAMLDGDQDESERLMADHLEHLASVYTAIDVATRPSPDPDEPVSDSAP</sequence>
<reference evidence="5" key="1">
    <citation type="submission" date="2020-11" db="EMBL/GenBank/DDBJ databases">
        <title>Nocardioides cynanchi sp. nov., isolated from soil of rhizosphere of Cynanchum wilfordii.</title>
        <authorList>
            <person name="Lee J.-S."/>
            <person name="Suh M.K."/>
            <person name="Kim J.-S."/>
        </authorList>
    </citation>
    <scope>NUCLEOTIDE SEQUENCE</scope>
    <source>
        <strain evidence="5">KCTC 19276</strain>
    </source>
</reference>
<dbReference type="PROSITE" id="PS50949">
    <property type="entry name" value="HTH_GNTR"/>
    <property type="match status" value="1"/>
</dbReference>
<accession>A0A930VIF7</accession>
<keyword evidence="1" id="KW-0805">Transcription regulation</keyword>
<keyword evidence="2" id="KW-0238">DNA-binding</keyword>
<dbReference type="InterPro" id="IPR036390">
    <property type="entry name" value="WH_DNA-bd_sf"/>
</dbReference>
<name>A0A930VIF7_9ACTN</name>
<dbReference type="GO" id="GO:0003677">
    <property type="term" value="F:DNA binding"/>
    <property type="evidence" value="ECO:0007669"/>
    <property type="project" value="UniProtKB-KW"/>
</dbReference>
<evidence type="ECO:0000256" key="3">
    <source>
        <dbReference type="ARBA" id="ARBA00023163"/>
    </source>
</evidence>
<dbReference type="SMART" id="SM00895">
    <property type="entry name" value="FCD"/>
    <property type="match status" value="1"/>
</dbReference>
<keyword evidence="6" id="KW-1185">Reference proteome</keyword>
<dbReference type="GO" id="GO:0003700">
    <property type="term" value="F:DNA-binding transcription factor activity"/>
    <property type="evidence" value="ECO:0007669"/>
    <property type="project" value="InterPro"/>
</dbReference>
<dbReference type="PANTHER" id="PTHR43537:SF5">
    <property type="entry name" value="UXU OPERON TRANSCRIPTIONAL REGULATOR"/>
    <property type="match status" value="1"/>
</dbReference>
<evidence type="ECO:0000313" key="6">
    <source>
        <dbReference type="Proteomes" id="UP000660668"/>
    </source>
</evidence>
<dbReference type="CDD" id="cd07377">
    <property type="entry name" value="WHTH_GntR"/>
    <property type="match status" value="1"/>
</dbReference>
<protein>
    <submittedName>
        <fullName evidence="5">FadR family transcriptional regulator</fullName>
    </submittedName>
</protein>